<evidence type="ECO:0000313" key="2">
    <source>
        <dbReference type="EMBL" id="PXY17331.1"/>
    </source>
</evidence>
<proteinExistence type="predicted"/>
<evidence type="ECO:0000313" key="3">
    <source>
        <dbReference type="Proteomes" id="UP000247892"/>
    </source>
</evidence>
<feature type="region of interest" description="Disordered" evidence="1">
    <location>
        <begin position="34"/>
        <end position="62"/>
    </location>
</feature>
<dbReference type="Proteomes" id="UP000247892">
    <property type="component" value="Unassembled WGS sequence"/>
</dbReference>
<feature type="compositionally biased region" description="Basic and acidic residues" evidence="1">
    <location>
        <begin position="37"/>
        <end position="62"/>
    </location>
</feature>
<evidence type="ECO:0000256" key="1">
    <source>
        <dbReference type="SAM" id="MobiDB-lite"/>
    </source>
</evidence>
<reference evidence="2 3" key="1">
    <citation type="submission" date="2016-07" db="EMBL/GenBank/DDBJ databases">
        <title>Draft genome sequence of Prauserella sp. YIM 121212, isolated from alkaline soil.</title>
        <authorList>
            <person name="Ruckert C."/>
            <person name="Albersmeier A."/>
            <person name="Jiang C.-L."/>
            <person name="Jiang Y."/>
            <person name="Kalinowski J."/>
            <person name="Schneider O."/>
            <person name="Winkler A."/>
            <person name="Zotchev S.B."/>
        </authorList>
    </citation>
    <scope>NUCLEOTIDE SEQUENCE [LARGE SCALE GENOMIC DNA]</scope>
    <source>
        <strain evidence="2 3">YIM 121212</strain>
    </source>
</reference>
<gene>
    <name evidence="2" type="ORF">BA062_37615</name>
</gene>
<comment type="caution">
    <text evidence="2">The sequence shown here is derived from an EMBL/GenBank/DDBJ whole genome shotgun (WGS) entry which is preliminary data.</text>
</comment>
<accession>A0A318LFX5</accession>
<keyword evidence="3" id="KW-1185">Reference proteome</keyword>
<dbReference type="EMBL" id="MASU01000028">
    <property type="protein sequence ID" value="PXY17331.1"/>
    <property type="molecule type" value="Genomic_DNA"/>
</dbReference>
<organism evidence="2 3">
    <name type="scientific">Prauserella flavalba</name>
    <dbReference type="NCBI Taxonomy" id="1477506"/>
    <lineage>
        <taxon>Bacteria</taxon>
        <taxon>Bacillati</taxon>
        <taxon>Actinomycetota</taxon>
        <taxon>Actinomycetes</taxon>
        <taxon>Pseudonocardiales</taxon>
        <taxon>Pseudonocardiaceae</taxon>
        <taxon>Prauserella</taxon>
    </lineage>
</organism>
<dbReference type="AlphaFoldDB" id="A0A318LFX5"/>
<name>A0A318LFX5_9PSEU</name>
<protein>
    <submittedName>
        <fullName evidence="2">Uncharacterized protein</fullName>
    </submittedName>
</protein>
<sequence length="62" mass="7448">MRPVRRALQRAADRLVMLAIYLVPRLFGRALDEPTEEQARKIAERQRRREQAEQDRYYEGGF</sequence>